<dbReference type="RefSeq" id="WP_269034301.1">
    <property type="nucleotide sequence ID" value="NZ_CP114040.1"/>
</dbReference>
<organism evidence="4 5">
    <name type="scientific">Nannocystis punicea</name>
    <dbReference type="NCBI Taxonomy" id="2995304"/>
    <lineage>
        <taxon>Bacteria</taxon>
        <taxon>Pseudomonadati</taxon>
        <taxon>Myxococcota</taxon>
        <taxon>Polyangia</taxon>
        <taxon>Nannocystales</taxon>
        <taxon>Nannocystaceae</taxon>
        <taxon>Nannocystis</taxon>
    </lineage>
</organism>
<dbReference type="InterPro" id="IPR002933">
    <property type="entry name" value="Peptidase_M20"/>
</dbReference>
<dbReference type="PANTHER" id="PTHR43270:SF8">
    <property type="entry name" value="DI- AND TRIPEPTIDASE DUG2-RELATED"/>
    <property type="match status" value="1"/>
</dbReference>
<dbReference type="Proteomes" id="UP001164459">
    <property type="component" value="Chromosome"/>
</dbReference>
<keyword evidence="3" id="KW-0378">Hydrolase</keyword>
<proteinExistence type="predicted"/>
<evidence type="ECO:0000313" key="5">
    <source>
        <dbReference type="Proteomes" id="UP001164459"/>
    </source>
</evidence>
<name>A0ABY7GY94_9BACT</name>
<keyword evidence="1" id="KW-0645">Protease</keyword>
<dbReference type="EMBL" id="CP114040">
    <property type="protein sequence ID" value="WAS91948.1"/>
    <property type="molecule type" value="Genomic_DNA"/>
</dbReference>
<dbReference type="SUPFAM" id="SSF53187">
    <property type="entry name" value="Zn-dependent exopeptidases"/>
    <property type="match status" value="1"/>
</dbReference>
<sequence>MTTISMFSSSRDLREGLHRSLSLIQAATGFGAEADAPWWIAVPEAQRAAAERGDLKIESLAPLFTTPERHARLLTAFARVGAAPPPPAETLAEMFADAVLSNRALAAHAGRDVYGASNKRLWDVLVSPVAQALDATYGAGLMGEPSGDVRESAPVPAVLDLLSRLMTFDTRPEGADHDACAQCLAELLAARGFEVELRRAEGHAPIITATRGARGLDGELVLYGHYDVSPVEPGRAWRYPPNRLTAAEGRLWGRGVADNLGPLATRLWALETLTKAPALRWIIQGEEERGSPLAHRVFPELLAGLRPTLWLEETGYHDHADGTLRLLSRTIGAAPDASEAPDAALERLLLGLRLLMRSRRLGTRAETRGLNKDVVEGGCPFNRNLPPGARYIALGINDSRARIHAPDESIPAWTGGLHRDELALLFRWAHRVAGEYDP</sequence>
<keyword evidence="5" id="KW-1185">Reference proteome</keyword>
<evidence type="ECO:0000256" key="2">
    <source>
        <dbReference type="ARBA" id="ARBA00022723"/>
    </source>
</evidence>
<dbReference type="Pfam" id="PF01546">
    <property type="entry name" value="Peptidase_M20"/>
    <property type="match status" value="1"/>
</dbReference>
<evidence type="ECO:0000313" key="4">
    <source>
        <dbReference type="EMBL" id="WAS91948.1"/>
    </source>
</evidence>
<accession>A0ABY7GY94</accession>
<gene>
    <name evidence="4" type="ORF">O0S08_37685</name>
</gene>
<dbReference type="Gene3D" id="3.40.630.10">
    <property type="entry name" value="Zn peptidases"/>
    <property type="match status" value="1"/>
</dbReference>
<keyword evidence="2" id="KW-0479">Metal-binding</keyword>
<protein>
    <submittedName>
        <fullName evidence="4">M20/M25/M40 family metallo-hydrolase</fullName>
    </submittedName>
</protein>
<dbReference type="PANTHER" id="PTHR43270">
    <property type="entry name" value="BETA-ALA-HIS DIPEPTIDASE"/>
    <property type="match status" value="1"/>
</dbReference>
<reference evidence="4" key="1">
    <citation type="submission" date="2022-11" db="EMBL/GenBank/DDBJ databases">
        <title>Minimal conservation of predation-associated metabolite biosynthetic gene clusters underscores biosynthetic potential of Myxococcota including descriptions for ten novel species: Archangium lansinium sp. nov., Myxococcus landrumus sp. nov., Nannocystis bai.</title>
        <authorList>
            <person name="Ahearne A."/>
            <person name="Stevens C."/>
            <person name="Dowd S."/>
        </authorList>
    </citation>
    <scope>NUCLEOTIDE SEQUENCE</scope>
    <source>
        <strain evidence="4">Fl3</strain>
    </source>
</reference>
<evidence type="ECO:0000256" key="3">
    <source>
        <dbReference type="ARBA" id="ARBA00022801"/>
    </source>
</evidence>
<evidence type="ECO:0000256" key="1">
    <source>
        <dbReference type="ARBA" id="ARBA00022670"/>
    </source>
</evidence>
<dbReference type="InterPro" id="IPR051458">
    <property type="entry name" value="Cyt/Met_Dipeptidase"/>
</dbReference>